<protein>
    <submittedName>
        <fullName evidence="1">Uncharacterized protein</fullName>
    </submittedName>
</protein>
<evidence type="ECO:0000313" key="2">
    <source>
        <dbReference type="Proteomes" id="UP000319783"/>
    </source>
</evidence>
<name>A0A533Q980_9BACT</name>
<dbReference type="AlphaFoldDB" id="A0A533Q980"/>
<dbReference type="Proteomes" id="UP000319783">
    <property type="component" value="Unassembled WGS sequence"/>
</dbReference>
<accession>A0A533Q980</accession>
<organism evidence="1 2">
    <name type="scientific">Candidatus Jettenia ecosi</name>
    <dbReference type="NCBI Taxonomy" id="2494326"/>
    <lineage>
        <taxon>Bacteria</taxon>
        <taxon>Pseudomonadati</taxon>
        <taxon>Planctomycetota</taxon>
        <taxon>Candidatus Brocadiia</taxon>
        <taxon>Candidatus Brocadiales</taxon>
        <taxon>Candidatus Brocadiaceae</taxon>
        <taxon>Candidatus Jettenia</taxon>
    </lineage>
</organism>
<gene>
    <name evidence="1" type="ORF">JETT_2533</name>
</gene>
<sequence length="43" mass="4893">MSNLLLQKLRQTGDINEQYDIVMGLLCDSVKVLLVLLNSKNMK</sequence>
<comment type="caution">
    <text evidence="1">The sequence shown here is derived from an EMBL/GenBank/DDBJ whole genome shotgun (WGS) entry which is preliminary data.</text>
</comment>
<dbReference type="EMBL" id="SULG01000058">
    <property type="protein sequence ID" value="TLD41195.1"/>
    <property type="molecule type" value="Genomic_DNA"/>
</dbReference>
<proteinExistence type="predicted"/>
<reference evidence="1 2" key="1">
    <citation type="submission" date="2019-04" db="EMBL/GenBank/DDBJ databases">
        <title>Genome of a novel bacterium Candidatus Jettenia ecosi reconstructed from metagenome of an anammox bioreactor.</title>
        <authorList>
            <person name="Mardanov A.V."/>
            <person name="Beletsky A.V."/>
            <person name="Ravin N.V."/>
            <person name="Botchkova E.A."/>
            <person name="Litti Y.V."/>
            <person name="Nozhevnikova A.N."/>
        </authorList>
    </citation>
    <scope>NUCLEOTIDE SEQUENCE [LARGE SCALE GENOMIC DNA]</scope>
    <source>
        <strain evidence="1">J2</strain>
    </source>
</reference>
<evidence type="ECO:0000313" key="1">
    <source>
        <dbReference type="EMBL" id="TLD41195.1"/>
    </source>
</evidence>